<dbReference type="InterPro" id="IPR010652">
    <property type="entry name" value="DUF1232"/>
</dbReference>
<name>A0A2C9DAW7_9HYPH</name>
<organism evidence="7 8">
    <name type="scientific">Hartmannibacter diazotrophicus</name>
    <dbReference type="NCBI Taxonomy" id="1482074"/>
    <lineage>
        <taxon>Bacteria</taxon>
        <taxon>Pseudomonadati</taxon>
        <taxon>Pseudomonadota</taxon>
        <taxon>Alphaproteobacteria</taxon>
        <taxon>Hyphomicrobiales</taxon>
        <taxon>Pleomorphomonadaceae</taxon>
        <taxon>Hartmannibacter</taxon>
    </lineage>
</organism>
<gene>
    <name evidence="7" type="ORF">HDIA_3778</name>
</gene>
<evidence type="ECO:0000259" key="6">
    <source>
        <dbReference type="Pfam" id="PF06803"/>
    </source>
</evidence>
<evidence type="ECO:0000256" key="1">
    <source>
        <dbReference type="ARBA" id="ARBA00004127"/>
    </source>
</evidence>
<evidence type="ECO:0000256" key="2">
    <source>
        <dbReference type="ARBA" id="ARBA00022692"/>
    </source>
</evidence>
<dbReference type="PIRSF" id="PIRSF031804">
    <property type="entry name" value="UCP031804"/>
    <property type="match status" value="1"/>
</dbReference>
<accession>A0A2C9DAW7</accession>
<dbReference type="EMBL" id="LT960614">
    <property type="protein sequence ID" value="SON57319.1"/>
    <property type="molecule type" value="Genomic_DNA"/>
</dbReference>
<feature type="domain" description="DUF1232" evidence="6">
    <location>
        <begin position="66"/>
        <end position="100"/>
    </location>
</feature>
<evidence type="ECO:0000256" key="5">
    <source>
        <dbReference type="SAM" id="MobiDB-lite"/>
    </source>
</evidence>
<evidence type="ECO:0000256" key="4">
    <source>
        <dbReference type="ARBA" id="ARBA00023136"/>
    </source>
</evidence>
<proteinExistence type="predicted"/>
<dbReference type="GO" id="GO:0012505">
    <property type="term" value="C:endomembrane system"/>
    <property type="evidence" value="ECO:0007669"/>
    <property type="project" value="UniProtKB-SubCell"/>
</dbReference>
<reference evidence="8" key="1">
    <citation type="submission" date="2017-09" db="EMBL/GenBank/DDBJ databases">
        <title>Genome sequence of Nannocystis excedens DSM 71.</title>
        <authorList>
            <person name="Blom J."/>
        </authorList>
    </citation>
    <scope>NUCLEOTIDE SEQUENCE [LARGE SCALE GENOMIC DNA]</scope>
    <source>
        <strain evidence="8">type strain: E19</strain>
    </source>
</reference>
<keyword evidence="2" id="KW-0812">Transmembrane</keyword>
<dbReference type="RefSeq" id="WP_099557596.1">
    <property type="nucleotide sequence ID" value="NZ_LT960614.1"/>
</dbReference>
<evidence type="ECO:0000313" key="8">
    <source>
        <dbReference type="Proteomes" id="UP000223606"/>
    </source>
</evidence>
<protein>
    <recommendedName>
        <fullName evidence="6">DUF1232 domain-containing protein</fullName>
    </recommendedName>
</protein>
<keyword evidence="3" id="KW-1133">Transmembrane helix</keyword>
<keyword evidence="8" id="KW-1185">Reference proteome</keyword>
<comment type="subcellular location">
    <subcellularLocation>
        <location evidence="1">Endomembrane system</location>
        <topology evidence="1">Multi-pass membrane protein</topology>
    </subcellularLocation>
</comment>
<dbReference type="AlphaFoldDB" id="A0A2C9DAW7"/>
<dbReference type="Proteomes" id="UP000223606">
    <property type="component" value="Chromosome 1"/>
</dbReference>
<dbReference type="Pfam" id="PF06803">
    <property type="entry name" value="DUF1232"/>
    <property type="match status" value="1"/>
</dbReference>
<dbReference type="OrthoDB" id="9813247at2"/>
<evidence type="ECO:0000313" key="7">
    <source>
        <dbReference type="EMBL" id="SON57319.1"/>
    </source>
</evidence>
<keyword evidence="4" id="KW-0472">Membrane</keyword>
<dbReference type="InterPro" id="IPR016983">
    <property type="entry name" value="UCP031804"/>
</dbReference>
<dbReference type="KEGG" id="hdi:HDIA_3778"/>
<sequence length="124" mass="13884">MPPTKHFDNPEILGPERLGSQEQQEARVRKNFWRVLKRAGRSIPFVDEVVAAYYCALDPETPVRVRVMLMGALAYFVLPVDAVPDFLALVGFTDDVTVLAATIAMVRGHITAKHRDKAHEALKD</sequence>
<feature type="region of interest" description="Disordered" evidence="5">
    <location>
        <begin position="1"/>
        <end position="24"/>
    </location>
</feature>
<evidence type="ECO:0000256" key="3">
    <source>
        <dbReference type="ARBA" id="ARBA00022989"/>
    </source>
</evidence>